<dbReference type="InterPro" id="IPR012340">
    <property type="entry name" value="NA-bd_OB-fold"/>
</dbReference>
<dbReference type="EMBL" id="JBHUFZ010000019">
    <property type="protein sequence ID" value="MFD1890332.1"/>
    <property type="molecule type" value="Genomic_DNA"/>
</dbReference>
<keyword evidence="7" id="KW-1185">Reference proteome</keyword>
<dbReference type="InterPro" id="IPR016059">
    <property type="entry name" value="DNA_ligase_ATP-dep_CS"/>
</dbReference>
<sequence length="315" mass="34338">MSLPELAPMLATLGSDDVVRQPGWHFEVKWDGYRALARRPREGGLVLRSRGGLDLAATYPELGELDGLLAGHKAIVDGEIVALLPDGRSDFEALQNHGQSGNRPAHFMAFDLLHLDGNSLLHLPYLERRELLEGLLGEGSGNVHVPTTFGDEGELALAASRQLRLEGLIAKRATSTYQPGRRTEAWLKVKNFWTQEVVVVGWKRGSGARSRTIGSLLVAVPDATGRLQCVGSAGSGFTDAMLDDAVARLRPLQRATNPDVANVRPLEARENTWVEPVLVGEVSYGQRTAQGRLRHPVWRGWRDDLTPAEVALGEG</sequence>
<dbReference type="CDD" id="cd07971">
    <property type="entry name" value="OBF_DNA_ligase_LigD"/>
    <property type="match status" value="1"/>
</dbReference>
<evidence type="ECO:0000256" key="3">
    <source>
        <dbReference type="ARBA" id="ARBA00022598"/>
    </source>
</evidence>
<evidence type="ECO:0000256" key="4">
    <source>
        <dbReference type="ARBA" id="ARBA00034003"/>
    </source>
</evidence>
<evidence type="ECO:0000256" key="1">
    <source>
        <dbReference type="ARBA" id="ARBA00007572"/>
    </source>
</evidence>
<name>A0ABW4RVH7_9ACTN</name>
<dbReference type="Gene3D" id="3.30.470.30">
    <property type="entry name" value="DNA ligase/mRNA capping enzyme"/>
    <property type="match status" value="1"/>
</dbReference>
<evidence type="ECO:0000256" key="2">
    <source>
        <dbReference type="ARBA" id="ARBA00012727"/>
    </source>
</evidence>
<feature type="domain" description="ATP-dependent DNA ligase family profile" evidence="5">
    <location>
        <begin position="98"/>
        <end position="222"/>
    </location>
</feature>
<dbReference type="PANTHER" id="PTHR45674">
    <property type="entry name" value="DNA LIGASE 1/3 FAMILY MEMBER"/>
    <property type="match status" value="1"/>
</dbReference>
<reference evidence="7" key="1">
    <citation type="journal article" date="2019" name="Int. J. Syst. Evol. Microbiol.">
        <title>The Global Catalogue of Microorganisms (GCM) 10K type strain sequencing project: providing services to taxonomists for standard genome sequencing and annotation.</title>
        <authorList>
            <consortium name="The Broad Institute Genomics Platform"/>
            <consortium name="The Broad Institute Genome Sequencing Center for Infectious Disease"/>
            <person name="Wu L."/>
            <person name="Ma J."/>
        </authorList>
    </citation>
    <scope>NUCLEOTIDE SEQUENCE [LARGE SCALE GENOMIC DNA]</scope>
    <source>
        <strain evidence="7">CAIM 431</strain>
    </source>
</reference>
<dbReference type="GO" id="GO:0016874">
    <property type="term" value="F:ligase activity"/>
    <property type="evidence" value="ECO:0007669"/>
    <property type="project" value="UniProtKB-KW"/>
</dbReference>
<dbReference type="Proteomes" id="UP001597326">
    <property type="component" value="Unassembled WGS sequence"/>
</dbReference>
<comment type="caution">
    <text evidence="6">The sequence shown here is derived from an EMBL/GenBank/DDBJ whole genome shotgun (WGS) entry which is preliminary data.</text>
</comment>
<evidence type="ECO:0000313" key="7">
    <source>
        <dbReference type="Proteomes" id="UP001597326"/>
    </source>
</evidence>
<dbReference type="Pfam" id="PF04679">
    <property type="entry name" value="DNA_ligase_A_C"/>
    <property type="match status" value="1"/>
</dbReference>
<dbReference type="EC" id="6.5.1.1" evidence="2"/>
<dbReference type="Gene3D" id="3.30.1490.70">
    <property type="match status" value="1"/>
</dbReference>
<keyword evidence="3 6" id="KW-0436">Ligase</keyword>
<organism evidence="6 7">
    <name type="scientific">Luteococcus peritonei</name>
    <dbReference type="NCBI Taxonomy" id="88874"/>
    <lineage>
        <taxon>Bacteria</taxon>
        <taxon>Bacillati</taxon>
        <taxon>Actinomycetota</taxon>
        <taxon>Actinomycetes</taxon>
        <taxon>Propionibacteriales</taxon>
        <taxon>Propionibacteriaceae</taxon>
        <taxon>Luteococcus</taxon>
    </lineage>
</organism>
<dbReference type="InterPro" id="IPR050191">
    <property type="entry name" value="ATP-dep_DNA_ligase"/>
</dbReference>
<evidence type="ECO:0000259" key="5">
    <source>
        <dbReference type="PROSITE" id="PS50160"/>
    </source>
</evidence>
<dbReference type="SUPFAM" id="SSF50249">
    <property type="entry name" value="Nucleic acid-binding proteins"/>
    <property type="match status" value="1"/>
</dbReference>
<dbReference type="CDD" id="cd07906">
    <property type="entry name" value="Adenylation_DNA_ligase_LigD_LigC"/>
    <property type="match status" value="1"/>
</dbReference>
<dbReference type="InterPro" id="IPR012309">
    <property type="entry name" value="DNA_ligase_ATP-dep_C"/>
</dbReference>
<comment type="catalytic activity">
    <reaction evidence="4">
        <text>ATP + (deoxyribonucleotide)n-3'-hydroxyl + 5'-phospho-(deoxyribonucleotide)m = (deoxyribonucleotide)n+m + AMP + diphosphate.</text>
        <dbReference type="EC" id="6.5.1.1"/>
    </reaction>
</comment>
<comment type="similarity">
    <text evidence="1">Belongs to the ATP-dependent DNA ligase family.</text>
</comment>
<dbReference type="PROSITE" id="PS50160">
    <property type="entry name" value="DNA_LIGASE_A3"/>
    <property type="match status" value="1"/>
</dbReference>
<dbReference type="PROSITE" id="PS00333">
    <property type="entry name" value="DNA_LIGASE_A2"/>
    <property type="match status" value="1"/>
</dbReference>
<dbReference type="NCBIfam" id="TIGR02779">
    <property type="entry name" value="NHEJ_ligase_lig"/>
    <property type="match status" value="1"/>
</dbReference>
<dbReference type="InterPro" id="IPR014146">
    <property type="entry name" value="LigD_ligase_dom"/>
</dbReference>
<gene>
    <name evidence="6" type="primary">ligD</name>
    <name evidence="6" type="ORF">ACFSCS_09085</name>
</gene>
<dbReference type="Gene3D" id="2.40.50.140">
    <property type="entry name" value="Nucleic acid-binding proteins"/>
    <property type="match status" value="1"/>
</dbReference>
<evidence type="ECO:0000313" key="6">
    <source>
        <dbReference type="EMBL" id="MFD1890332.1"/>
    </source>
</evidence>
<proteinExistence type="inferred from homology"/>
<dbReference type="PANTHER" id="PTHR45674:SF4">
    <property type="entry name" value="DNA LIGASE 1"/>
    <property type="match status" value="1"/>
</dbReference>
<accession>A0ABW4RVH7</accession>
<dbReference type="Pfam" id="PF01068">
    <property type="entry name" value="DNA_ligase_A_M"/>
    <property type="match status" value="1"/>
</dbReference>
<dbReference type="RefSeq" id="WP_343874609.1">
    <property type="nucleotide sequence ID" value="NZ_BAAAIX010000027.1"/>
</dbReference>
<protein>
    <recommendedName>
        <fullName evidence="2">DNA ligase (ATP)</fullName>
        <ecNumber evidence="2">6.5.1.1</ecNumber>
    </recommendedName>
</protein>
<dbReference type="SUPFAM" id="SSF56091">
    <property type="entry name" value="DNA ligase/mRNA capping enzyme, catalytic domain"/>
    <property type="match status" value="1"/>
</dbReference>
<dbReference type="InterPro" id="IPR012310">
    <property type="entry name" value="DNA_ligase_ATP-dep_cent"/>
</dbReference>